<dbReference type="RefSeq" id="WP_146749456.1">
    <property type="nucleotide sequence ID" value="NZ_QLTA01000110.1"/>
</dbReference>
<evidence type="ECO:0000313" key="1">
    <source>
        <dbReference type="EMBL" id="RAR70728.1"/>
    </source>
</evidence>
<reference evidence="1 2" key="1">
    <citation type="submission" date="2018-06" db="EMBL/GenBank/DDBJ databases">
        <title>Genomic Encyclopedia of Archaeal and Bacterial Type Strains, Phase II (KMG-II): from individual species to whole genera.</title>
        <authorList>
            <person name="Goeker M."/>
        </authorList>
    </citation>
    <scope>NUCLEOTIDE SEQUENCE [LARGE SCALE GENOMIC DNA]</scope>
    <source>
        <strain evidence="1 2">CFPB 3232</strain>
    </source>
</reference>
<accession>A0A328Y9N7</accession>
<evidence type="ECO:0000313" key="2">
    <source>
        <dbReference type="Proteomes" id="UP000248856"/>
    </source>
</evidence>
<feature type="non-terminal residue" evidence="1">
    <location>
        <position position="69"/>
    </location>
</feature>
<protein>
    <submittedName>
        <fullName evidence="1">YD repeat-containing protein</fullName>
    </submittedName>
</protein>
<proteinExistence type="predicted"/>
<dbReference type="AlphaFoldDB" id="A0A328Y9N7"/>
<sequence>MNNVVQERHADGGRVDYAFNAFGDKVSAAELVYAGTSDTTVTNYAYDKRSRLVQTTLVQGDALRYRVNG</sequence>
<dbReference type="Gene3D" id="2.180.10.10">
    <property type="entry name" value="RHS repeat-associated core"/>
    <property type="match status" value="1"/>
</dbReference>
<name>A0A328Y9N7_9BURK</name>
<gene>
    <name evidence="1" type="ORF">AX018_11104</name>
</gene>
<dbReference type="Proteomes" id="UP000248856">
    <property type="component" value="Unassembled WGS sequence"/>
</dbReference>
<dbReference type="EMBL" id="QLTA01000110">
    <property type="protein sequence ID" value="RAR70728.1"/>
    <property type="molecule type" value="Genomic_DNA"/>
</dbReference>
<comment type="caution">
    <text evidence="1">The sequence shown here is derived from an EMBL/GenBank/DDBJ whole genome shotgun (WGS) entry which is preliminary data.</text>
</comment>
<keyword evidence="2" id="KW-1185">Reference proteome</keyword>
<organism evidence="1 2">
    <name type="scientific">Paracidovorax anthurii</name>
    <dbReference type="NCBI Taxonomy" id="78229"/>
    <lineage>
        <taxon>Bacteria</taxon>
        <taxon>Pseudomonadati</taxon>
        <taxon>Pseudomonadota</taxon>
        <taxon>Betaproteobacteria</taxon>
        <taxon>Burkholderiales</taxon>
        <taxon>Comamonadaceae</taxon>
        <taxon>Paracidovorax</taxon>
    </lineage>
</organism>